<protein>
    <submittedName>
        <fullName evidence="2">Urease accessory protein UreE</fullName>
    </submittedName>
</protein>
<dbReference type="InterPro" id="IPR036118">
    <property type="entry name" value="UreE_N_sf"/>
</dbReference>
<keyword evidence="3" id="KW-1185">Reference proteome</keyword>
<dbReference type="Gene3D" id="2.60.260.20">
    <property type="entry name" value="Urease metallochaperone UreE, N-terminal domain"/>
    <property type="match status" value="1"/>
</dbReference>
<feature type="domain" description="UreE urease accessory N-terminal" evidence="1">
    <location>
        <begin position="7"/>
        <end position="71"/>
    </location>
</feature>
<sequence>MLVSNRIIGALDATKYTAGVVDFIEISWAEASKRRLRRRTKGGLDFAVSMEHGQYIFDGAILFSNDDHTIVAQRPVELALVVDIDHTNSIPDIVRQATLIGHAFGNQHVPVEVDGCRILVPMLSSEELMAKTVRDLKLGELSLRFDYVRLGVSRPLVVSGHSHG</sequence>
<name>A0A1X7MNV6_9HYPH</name>
<dbReference type="SUPFAM" id="SSF69287">
    <property type="entry name" value="Urease metallochaperone UreE, N-terminal domain"/>
    <property type="match status" value="1"/>
</dbReference>
<dbReference type="InterPro" id="IPR004029">
    <property type="entry name" value="UreE_N"/>
</dbReference>
<organism evidence="2 3">
    <name type="scientific">Mesorhizobium australicum</name>
    <dbReference type="NCBI Taxonomy" id="536018"/>
    <lineage>
        <taxon>Bacteria</taxon>
        <taxon>Pseudomonadati</taxon>
        <taxon>Pseudomonadota</taxon>
        <taxon>Alphaproteobacteria</taxon>
        <taxon>Hyphomicrobiales</taxon>
        <taxon>Phyllobacteriaceae</taxon>
        <taxon>Mesorhizobium</taxon>
    </lineage>
</organism>
<reference evidence="2 3" key="1">
    <citation type="submission" date="2017-04" db="EMBL/GenBank/DDBJ databases">
        <authorList>
            <person name="Afonso C.L."/>
            <person name="Miller P.J."/>
            <person name="Scott M.A."/>
            <person name="Spackman E."/>
            <person name="Goraichik I."/>
            <person name="Dimitrov K.M."/>
            <person name="Suarez D.L."/>
            <person name="Swayne D.E."/>
        </authorList>
    </citation>
    <scope>NUCLEOTIDE SEQUENCE [LARGE SCALE GENOMIC DNA]</scope>
    <source>
        <strain evidence="2 3">B5P</strain>
    </source>
</reference>
<dbReference type="SMART" id="SM00988">
    <property type="entry name" value="UreE_N"/>
    <property type="match status" value="1"/>
</dbReference>
<dbReference type="Proteomes" id="UP000193083">
    <property type="component" value="Unassembled WGS sequence"/>
</dbReference>
<proteinExistence type="predicted"/>
<dbReference type="OrthoDB" id="3394858at2"/>
<dbReference type="Pfam" id="PF02814">
    <property type="entry name" value="UreE_N"/>
    <property type="match status" value="1"/>
</dbReference>
<evidence type="ECO:0000313" key="2">
    <source>
        <dbReference type="EMBL" id="SMH26375.1"/>
    </source>
</evidence>
<dbReference type="RefSeq" id="WP_056242797.1">
    <property type="nucleotide sequence ID" value="NZ_FXBL01000002.1"/>
</dbReference>
<evidence type="ECO:0000259" key="1">
    <source>
        <dbReference type="SMART" id="SM00988"/>
    </source>
</evidence>
<dbReference type="AlphaFoldDB" id="A0A1X7MNV6"/>
<gene>
    <name evidence="2" type="ORF">SAMN02982922_0201</name>
</gene>
<accession>A0A1X7MNV6</accession>
<evidence type="ECO:0000313" key="3">
    <source>
        <dbReference type="Proteomes" id="UP000193083"/>
    </source>
</evidence>
<dbReference type="EMBL" id="FXBL01000002">
    <property type="protein sequence ID" value="SMH26375.1"/>
    <property type="molecule type" value="Genomic_DNA"/>
</dbReference>